<dbReference type="GO" id="GO:0016020">
    <property type="term" value="C:membrane"/>
    <property type="evidence" value="ECO:0007669"/>
    <property type="project" value="UniProtKB-SubCell"/>
</dbReference>
<dbReference type="PROSITE" id="PS50113">
    <property type="entry name" value="PAC"/>
    <property type="match status" value="1"/>
</dbReference>
<evidence type="ECO:0000256" key="5">
    <source>
        <dbReference type="SAM" id="Phobius"/>
    </source>
</evidence>
<feature type="transmembrane region" description="Helical" evidence="5">
    <location>
        <begin position="12"/>
        <end position="35"/>
    </location>
</feature>
<evidence type="ECO:0000256" key="3">
    <source>
        <dbReference type="ARBA" id="ARBA00022989"/>
    </source>
</evidence>
<dbReference type="InterPro" id="IPR001633">
    <property type="entry name" value="EAL_dom"/>
</dbReference>
<comment type="subcellular location">
    <subcellularLocation>
        <location evidence="1">Membrane</location>
    </subcellularLocation>
</comment>
<dbReference type="Gene3D" id="3.30.450.20">
    <property type="entry name" value="PAS domain"/>
    <property type="match status" value="1"/>
</dbReference>
<dbReference type="InterPro" id="IPR052155">
    <property type="entry name" value="Biofilm_reg_signaling"/>
</dbReference>
<dbReference type="InterPro" id="IPR043128">
    <property type="entry name" value="Rev_trsase/Diguanyl_cyclase"/>
</dbReference>
<dbReference type="InterPro" id="IPR029787">
    <property type="entry name" value="Nucleotide_cyclase"/>
</dbReference>
<dbReference type="InterPro" id="IPR000700">
    <property type="entry name" value="PAS-assoc_C"/>
</dbReference>
<dbReference type="GO" id="GO:0007165">
    <property type="term" value="P:signal transduction"/>
    <property type="evidence" value="ECO:0007669"/>
    <property type="project" value="UniProtKB-ARBA"/>
</dbReference>
<dbReference type="SUPFAM" id="SSF55785">
    <property type="entry name" value="PYP-like sensor domain (PAS domain)"/>
    <property type="match status" value="1"/>
</dbReference>
<dbReference type="PANTHER" id="PTHR44757">
    <property type="entry name" value="DIGUANYLATE CYCLASE DGCP"/>
    <property type="match status" value="1"/>
</dbReference>
<evidence type="ECO:0000256" key="1">
    <source>
        <dbReference type="ARBA" id="ARBA00004370"/>
    </source>
</evidence>
<evidence type="ECO:0000259" key="8">
    <source>
        <dbReference type="PROSITE" id="PS50839"/>
    </source>
</evidence>
<dbReference type="InterPro" id="IPR042240">
    <property type="entry name" value="CHASE_sf"/>
</dbReference>
<gene>
    <name evidence="11" type="ORF">MNBD_GAMMA16-1260</name>
</gene>
<reference evidence="11" key="1">
    <citation type="submission" date="2018-06" db="EMBL/GenBank/DDBJ databases">
        <authorList>
            <person name="Zhirakovskaya E."/>
        </authorList>
    </citation>
    <scope>NUCLEOTIDE SEQUENCE</scope>
</reference>
<dbReference type="SMART" id="SM00052">
    <property type="entry name" value="EAL"/>
    <property type="match status" value="1"/>
</dbReference>
<dbReference type="SUPFAM" id="SSF55073">
    <property type="entry name" value="Nucleotide cyclase"/>
    <property type="match status" value="1"/>
</dbReference>
<organism evidence="11">
    <name type="scientific">hydrothermal vent metagenome</name>
    <dbReference type="NCBI Taxonomy" id="652676"/>
    <lineage>
        <taxon>unclassified sequences</taxon>
        <taxon>metagenomes</taxon>
        <taxon>ecological metagenomes</taxon>
    </lineage>
</organism>
<keyword evidence="2 5" id="KW-0812">Transmembrane</keyword>
<dbReference type="AlphaFoldDB" id="A0A3B0Z891"/>
<accession>A0A3B0Z891</accession>
<dbReference type="Gene3D" id="3.20.20.450">
    <property type="entry name" value="EAL domain"/>
    <property type="match status" value="1"/>
</dbReference>
<dbReference type="Pfam" id="PF03924">
    <property type="entry name" value="CHASE"/>
    <property type="match status" value="1"/>
</dbReference>
<dbReference type="PROSITE" id="PS50887">
    <property type="entry name" value="GGDEF"/>
    <property type="match status" value="1"/>
</dbReference>
<feature type="domain" description="PAC" evidence="7">
    <location>
        <begin position="437"/>
        <end position="489"/>
    </location>
</feature>
<dbReference type="InterPro" id="IPR035965">
    <property type="entry name" value="PAS-like_dom_sf"/>
</dbReference>
<dbReference type="NCBIfam" id="TIGR00229">
    <property type="entry name" value="sensory_box"/>
    <property type="match status" value="1"/>
</dbReference>
<feature type="domain" description="CHASE" evidence="8">
    <location>
        <begin position="77"/>
        <end position="270"/>
    </location>
</feature>
<evidence type="ECO:0000256" key="4">
    <source>
        <dbReference type="ARBA" id="ARBA00023136"/>
    </source>
</evidence>
<evidence type="ECO:0000259" key="6">
    <source>
        <dbReference type="PROSITE" id="PS50112"/>
    </source>
</evidence>
<dbReference type="SUPFAM" id="SSF141868">
    <property type="entry name" value="EAL domain-like"/>
    <property type="match status" value="1"/>
</dbReference>
<dbReference type="InterPro" id="IPR035919">
    <property type="entry name" value="EAL_sf"/>
</dbReference>
<feature type="transmembrane region" description="Helical" evidence="5">
    <location>
        <begin position="318"/>
        <end position="335"/>
    </location>
</feature>
<dbReference type="Gene3D" id="3.30.450.350">
    <property type="entry name" value="CHASE domain"/>
    <property type="match status" value="1"/>
</dbReference>
<evidence type="ECO:0000313" key="11">
    <source>
        <dbReference type="EMBL" id="VAW87751.1"/>
    </source>
</evidence>
<dbReference type="PROSITE" id="PS50883">
    <property type="entry name" value="EAL"/>
    <property type="match status" value="1"/>
</dbReference>
<evidence type="ECO:0000256" key="2">
    <source>
        <dbReference type="ARBA" id="ARBA00022692"/>
    </source>
</evidence>
<dbReference type="PROSITE" id="PS50839">
    <property type="entry name" value="CHASE"/>
    <property type="match status" value="1"/>
</dbReference>
<dbReference type="CDD" id="cd01949">
    <property type="entry name" value="GGDEF"/>
    <property type="match status" value="1"/>
</dbReference>
<dbReference type="PROSITE" id="PS50112">
    <property type="entry name" value="PAS"/>
    <property type="match status" value="1"/>
</dbReference>
<proteinExistence type="predicted"/>
<sequence>MSLNEKKYLSTYRYRLMMALLLCTLVAGMLITIVFKINTSSLQRTFNEQVSAAHSQIQNRLNANNAVISALTGWYHSQINTNASELTIFAKDMLENYPHIYALEFMPRINNSDRSNFEQNKREDGYATFSIRDKITGRPAAENNKTYFPITFIEPLEPHTVPALGIDALSDPVLSPSIKQAIATGETVISKPQTTFNGERIFYALKAVYKGKVIPKNTSDRITQVDGVFSIVISIQKLLPDILNGLNDSDTSIVFRHQDFDKNDNAGLLYHKKKSEKITLLSQLLPPVARNLEMKHGDNAQPFMFEVSKNLRLKDFDFITPGIILLFAAIMLLLSRRVLKGDLLHDIENEHAQDALFKEKELAEVTLHSIADGVITTDVQGKIEYMNEVAEHFTGYSSSDAFNKKITAIFSVFDASTGKALKAELNEIATTPKDELKNLNLTLNNRNGEHYSIHLTASSIRNRDGDVIGAVIVFRNVTQERRMAKLLSHQASHDALTGLLNRREFEDQLEASLKSSNHQSLGDVLCYIDLDQFKVVNDTCGHVVGDKLLKQVTSLLRAKIRTSDILARLGGDEFGLILFNCDLDKAMEITSSLHNSLKESRFVWEDRTFNVGASMGLVNINKEIGSASDLLSAADSACYMAKDKGRNRICVYTITDKELSIRQGEMHWAHKIHDAFENHRFQLYRQLILPIQKKQAPTHYEVLIRMRDANGELISPMAFIPAAERYSLMPSIDRWVLSTAVARIALEQDNDLIYNINLSGKSISDEGFLKFATQEIINSGVSAGQICFEITETAAIIDLSSAVAFMHELKALGCKFALDDFGSGLSSFCYLKNLPVDYVKIEGAFVKDMLGDEVDRVMVSSIVQISHVMDIETIAEFVESLAIKQTLIAMGVDYAQGYALERPQLWLEPASTMSPKLSP</sequence>
<dbReference type="Pfam" id="PF00990">
    <property type="entry name" value="GGDEF"/>
    <property type="match status" value="1"/>
</dbReference>
<dbReference type="GO" id="GO:0003824">
    <property type="term" value="F:catalytic activity"/>
    <property type="evidence" value="ECO:0007669"/>
    <property type="project" value="UniProtKB-ARBA"/>
</dbReference>
<dbReference type="CDD" id="cd01948">
    <property type="entry name" value="EAL"/>
    <property type="match status" value="1"/>
</dbReference>
<evidence type="ECO:0000259" key="7">
    <source>
        <dbReference type="PROSITE" id="PS50113"/>
    </source>
</evidence>
<dbReference type="Pfam" id="PF00563">
    <property type="entry name" value="EAL"/>
    <property type="match status" value="1"/>
</dbReference>
<dbReference type="FunFam" id="3.30.70.270:FF:000001">
    <property type="entry name" value="Diguanylate cyclase domain protein"/>
    <property type="match status" value="1"/>
</dbReference>
<feature type="domain" description="PAS" evidence="6">
    <location>
        <begin position="359"/>
        <end position="432"/>
    </location>
</feature>
<dbReference type="InterPro" id="IPR000160">
    <property type="entry name" value="GGDEF_dom"/>
</dbReference>
<dbReference type="NCBIfam" id="TIGR00254">
    <property type="entry name" value="GGDEF"/>
    <property type="match status" value="1"/>
</dbReference>
<dbReference type="EMBL" id="UOFO01000130">
    <property type="protein sequence ID" value="VAW87751.1"/>
    <property type="molecule type" value="Genomic_DNA"/>
</dbReference>
<name>A0A3B0Z891_9ZZZZ</name>
<dbReference type="SMART" id="SM00091">
    <property type="entry name" value="PAS"/>
    <property type="match status" value="1"/>
</dbReference>
<dbReference type="Pfam" id="PF13426">
    <property type="entry name" value="PAS_9"/>
    <property type="match status" value="1"/>
</dbReference>
<evidence type="ECO:0000259" key="10">
    <source>
        <dbReference type="PROSITE" id="PS50887"/>
    </source>
</evidence>
<keyword evidence="3 5" id="KW-1133">Transmembrane helix</keyword>
<dbReference type="CDD" id="cd00130">
    <property type="entry name" value="PAS"/>
    <property type="match status" value="1"/>
</dbReference>
<feature type="domain" description="EAL" evidence="9">
    <location>
        <begin position="665"/>
        <end position="917"/>
    </location>
</feature>
<dbReference type="PANTHER" id="PTHR44757:SF4">
    <property type="entry name" value="DIGUANYLATE CYCLASE DGCE-RELATED"/>
    <property type="match status" value="1"/>
</dbReference>
<keyword evidence="4 5" id="KW-0472">Membrane</keyword>
<protein>
    <submittedName>
        <fullName evidence="11">Diguanylate cyclase/phosphodiesterase (GGDEF &amp; EAL domains) with PAS/PAC sensor(S)</fullName>
    </submittedName>
</protein>
<dbReference type="Gene3D" id="3.30.70.270">
    <property type="match status" value="1"/>
</dbReference>
<dbReference type="InterPro" id="IPR006189">
    <property type="entry name" value="CHASE_dom"/>
</dbReference>
<evidence type="ECO:0000259" key="9">
    <source>
        <dbReference type="PROSITE" id="PS50883"/>
    </source>
</evidence>
<dbReference type="SMART" id="SM00267">
    <property type="entry name" value="GGDEF"/>
    <property type="match status" value="1"/>
</dbReference>
<feature type="domain" description="GGDEF" evidence="10">
    <location>
        <begin position="521"/>
        <end position="654"/>
    </location>
</feature>
<dbReference type="SMART" id="SM01079">
    <property type="entry name" value="CHASE"/>
    <property type="match status" value="1"/>
</dbReference>
<dbReference type="InterPro" id="IPR000014">
    <property type="entry name" value="PAS"/>
</dbReference>